<dbReference type="Proteomes" id="UP000622552">
    <property type="component" value="Unassembled WGS sequence"/>
</dbReference>
<comment type="caution">
    <text evidence="1">The sequence shown here is derived from an EMBL/GenBank/DDBJ whole genome shotgun (WGS) entry which is preliminary data.</text>
</comment>
<dbReference type="AlphaFoldDB" id="A0A8J7GIR3"/>
<evidence type="ECO:0000313" key="2">
    <source>
        <dbReference type="Proteomes" id="UP000622552"/>
    </source>
</evidence>
<dbReference type="InterPro" id="IPR037479">
    <property type="entry name" value="Tauto_MSAD"/>
</dbReference>
<reference evidence="1" key="1">
    <citation type="submission" date="2020-11" db="EMBL/GenBank/DDBJ databases">
        <title>Sequencing the genomes of 1000 actinobacteria strains.</title>
        <authorList>
            <person name="Klenk H.-P."/>
        </authorList>
    </citation>
    <scope>NUCLEOTIDE SEQUENCE</scope>
    <source>
        <strain evidence="1">DSM 45356</strain>
    </source>
</reference>
<sequence>MPQVKIYAHATHLATARTELSDTVHSCIVDGLSMPESKKFQRFIPLAAGDFVFPEPRTDRYTIIEVSMFEGRSVEAKKTLIRLLFERLGERCGLAPDDVEITLFETPASDWGIRGLPGDELTLNYPVNV</sequence>
<evidence type="ECO:0000313" key="1">
    <source>
        <dbReference type="EMBL" id="MBG6138836.1"/>
    </source>
</evidence>
<gene>
    <name evidence="1" type="ORF">IW245_005030</name>
</gene>
<dbReference type="PANTHER" id="PTHR38460:SF1">
    <property type="entry name" value="TAUTOMERASE YOLI-RELATED"/>
    <property type="match status" value="1"/>
</dbReference>
<dbReference type="InterPro" id="IPR014347">
    <property type="entry name" value="Tautomerase/MIF_sf"/>
</dbReference>
<dbReference type="Gene3D" id="3.30.429.10">
    <property type="entry name" value="Macrophage Migration Inhibitory Factor"/>
    <property type="match status" value="1"/>
</dbReference>
<name>A0A8J7GIR3_9ACTN</name>
<dbReference type="EMBL" id="JADOUF010000001">
    <property type="protein sequence ID" value="MBG6138836.1"/>
    <property type="molecule type" value="Genomic_DNA"/>
</dbReference>
<dbReference type="SUPFAM" id="SSF55331">
    <property type="entry name" value="Tautomerase/MIF"/>
    <property type="match status" value="1"/>
</dbReference>
<dbReference type="PANTHER" id="PTHR38460">
    <property type="entry name" value="TAUTOMERASE YOLI-RELATED"/>
    <property type="match status" value="1"/>
</dbReference>
<proteinExistence type="predicted"/>
<accession>A0A8J7GIR3</accession>
<dbReference type="Pfam" id="PF14552">
    <property type="entry name" value="Tautomerase_2"/>
    <property type="match status" value="1"/>
</dbReference>
<keyword evidence="2" id="KW-1185">Reference proteome</keyword>
<protein>
    <submittedName>
        <fullName evidence="1">Phenylpyruvate tautomerase PptA (4-oxalocrotonate tautomerase family)</fullName>
    </submittedName>
</protein>
<dbReference type="RefSeq" id="WP_197005551.1">
    <property type="nucleotide sequence ID" value="NZ_BONS01000009.1"/>
</dbReference>
<organism evidence="1 2">
    <name type="scientific">Longispora fulva</name>
    <dbReference type="NCBI Taxonomy" id="619741"/>
    <lineage>
        <taxon>Bacteria</taxon>
        <taxon>Bacillati</taxon>
        <taxon>Actinomycetota</taxon>
        <taxon>Actinomycetes</taxon>
        <taxon>Micromonosporales</taxon>
        <taxon>Micromonosporaceae</taxon>
        <taxon>Longispora</taxon>
    </lineage>
</organism>